<feature type="compositionally biased region" description="Basic and acidic residues" evidence="1">
    <location>
        <begin position="141"/>
        <end position="162"/>
    </location>
</feature>
<evidence type="ECO:0000313" key="3">
    <source>
        <dbReference type="Proteomes" id="UP000070544"/>
    </source>
</evidence>
<reference evidence="2 3" key="1">
    <citation type="journal article" date="2015" name="Genome Biol. Evol.">
        <title>Phylogenomic analyses indicate that early fungi evolved digesting cell walls of algal ancestors of land plants.</title>
        <authorList>
            <person name="Chang Y."/>
            <person name="Wang S."/>
            <person name="Sekimoto S."/>
            <person name="Aerts A.L."/>
            <person name="Choi C."/>
            <person name="Clum A."/>
            <person name="LaButti K.M."/>
            <person name="Lindquist E.A."/>
            <person name="Yee Ngan C."/>
            <person name="Ohm R.A."/>
            <person name="Salamov A.A."/>
            <person name="Grigoriev I.V."/>
            <person name="Spatafora J.W."/>
            <person name="Berbee M.L."/>
        </authorList>
    </citation>
    <scope>NUCLEOTIDE SEQUENCE [LARGE SCALE GENOMIC DNA]</scope>
    <source>
        <strain evidence="2 3">JEL478</strain>
    </source>
</reference>
<gene>
    <name evidence="2" type="ORF">M427DRAFT_42543</name>
</gene>
<accession>A0A139AP62</accession>
<organism evidence="2 3">
    <name type="scientific">Gonapodya prolifera (strain JEL478)</name>
    <name type="common">Monoblepharis prolifera</name>
    <dbReference type="NCBI Taxonomy" id="1344416"/>
    <lineage>
        <taxon>Eukaryota</taxon>
        <taxon>Fungi</taxon>
        <taxon>Fungi incertae sedis</taxon>
        <taxon>Chytridiomycota</taxon>
        <taxon>Chytridiomycota incertae sedis</taxon>
        <taxon>Monoblepharidomycetes</taxon>
        <taxon>Monoblepharidales</taxon>
        <taxon>Gonapodyaceae</taxon>
        <taxon>Gonapodya</taxon>
    </lineage>
</organism>
<keyword evidence="3" id="KW-1185">Reference proteome</keyword>
<feature type="region of interest" description="Disordered" evidence="1">
    <location>
        <begin position="132"/>
        <end position="162"/>
    </location>
</feature>
<evidence type="ECO:0000313" key="2">
    <source>
        <dbReference type="EMBL" id="KXS18539.1"/>
    </source>
</evidence>
<dbReference type="EMBL" id="KQ965742">
    <property type="protein sequence ID" value="KXS18539.1"/>
    <property type="molecule type" value="Genomic_DNA"/>
</dbReference>
<dbReference type="Proteomes" id="UP000070544">
    <property type="component" value="Unassembled WGS sequence"/>
</dbReference>
<evidence type="ECO:0000256" key="1">
    <source>
        <dbReference type="SAM" id="MobiDB-lite"/>
    </source>
</evidence>
<feature type="compositionally biased region" description="Polar residues" evidence="1">
    <location>
        <begin position="1"/>
        <end position="13"/>
    </location>
</feature>
<name>A0A139AP62_GONPJ</name>
<feature type="region of interest" description="Disordered" evidence="1">
    <location>
        <begin position="1"/>
        <end position="29"/>
    </location>
</feature>
<dbReference type="AlphaFoldDB" id="A0A139AP62"/>
<proteinExistence type="predicted"/>
<sequence>MSNSESGLDSVSGTDKKASKSRQKGPRATWNAAMDRTLLEAYAWQKANSGFKGTAVEEVAKVVQDTHKLQAEWKLVTRLKSSVDGAGMTRSADFWTCQRTSGMLRLRYSMVTQRLARTPSLSDSVQQALERLKDGRKRKRTSMELKLLDVSGDKDNDTGERE</sequence>
<protein>
    <submittedName>
        <fullName evidence="2">Uncharacterized protein</fullName>
    </submittedName>
</protein>